<proteinExistence type="predicted"/>
<protein>
    <submittedName>
        <fullName evidence="1">Uncharacterized protein</fullName>
    </submittedName>
</protein>
<evidence type="ECO:0000313" key="2">
    <source>
        <dbReference type="Proteomes" id="UP000054560"/>
    </source>
</evidence>
<dbReference type="EMBL" id="KQ243499">
    <property type="protein sequence ID" value="KNC75651.1"/>
    <property type="molecule type" value="Genomic_DNA"/>
</dbReference>
<dbReference type="GeneID" id="25912333"/>
<name>A0A0L0FGS0_9EUKA</name>
<dbReference type="AlphaFoldDB" id="A0A0L0FGS0"/>
<keyword evidence="2" id="KW-1185">Reference proteome</keyword>
<evidence type="ECO:0000313" key="1">
    <source>
        <dbReference type="EMBL" id="KNC75651.1"/>
    </source>
</evidence>
<reference evidence="1 2" key="1">
    <citation type="submission" date="2011-02" db="EMBL/GenBank/DDBJ databases">
        <title>The Genome Sequence of Sphaeroforma arctica JP610.</title>
        <authorList>
            <consortium name="The Broad Institute Genome Sequencing Platform"/>
            <person name="Russ C."/>
            <person name="Cuomo C."/>
            <person name="Young S.K."/>
            <person name="Zeng Q."/>
            <person name="Gargeya S."/>
            <person name="Alvarado L."/>
            <person name="Berlin A."/>
            <person name="Chapman S.B."/>
            <person name="Chen Z."/>
            <person name="Freedman E."/>
            <person name="Gellesch M."/>
            <person name="Goldberg J."/>
            <person name="Griggs A."/>
            <person name="Gujja S."/>
            <person name="Heilman E."/>
            <person name="Heiman D."/>
            <person name="Howarth C."/>
            <person name="Mehta T."/>
            <person name="Neiman D."/>
            <person name="Pearson M."/>
            <person name="Roberts A."/>
            <person name="Saif S."/>
            <person name="Shea T."/>
            <person name="Shenoy N."/>
            <person name="Sisk P."/>
            <person name="Stolte C."/>
            <person name="Sykes S."/>
            <person name="White J."/>
            <person name="Yandava C."/>
            <person name="Burger G."/>
            <person name="Gray M.W."/>
            <person name="Holland P.W.H."/>
            <person name="King N."/>
            <person name="Lang F.B.F."/>
            <person name="Roger A.J."/>
            <person name="Ruiz-Trillo I."/>
            <person name="Haas B."/>
            <person name="Nusbaum C."/>
            <person name="Birren B."/>
        </authorList>
    </citation>
    <scope>NUCLEOTIDE SEQUENCE [LARGE SCALE GENOMIC DNA]</scope>
    <source>
        <strain evidence="1 2">JP610</strain>
    </source>
</reference>
<sequence length="63" mass="6975">MRTTSLKVETHDAVNNVTDLLIQHCEELFMVPTTTLERINGAVSTHNQTELKHTATLSQAQGV</sequence>
<organism evidence="1 2">
    <name type="scientific">Sphaeroforma arctica JP610</name>
    <dbReference type="NCBI Taxonomy" id="667725"/>
    <lineage>
        <taxon>Eukaryota</taxon>
        <taxon>Ichthyosporea</taxon>
        <taxon>Ichthyophonida</taxon>
        <taxon>Sphaeroforma</taxon>
    </lineage>
</organism>
<gene>
    <name evidence="1" type="ORF">SARC_11829</name>
</gene>
<accession>A0A0L0FGS0</accession>
<dbReference type="RefSeq" id="XP_014149553.1">
    <property type="nucleotide sequence ID" value="XM_014294078.1"/>
</dbReference>
<dbReference type="Proteomes" id="UP000054560">
    <property type="component" value="Unassembled WGS sequence"/>
</dbReference>